<feature type="compositionally biased region" description="Basic and acidic residues" evidence="7">
    <location>
        <begin position="822"/>
        <end position="833"/>
    </location>
</feature>
<dbReference type="Pfam" id="PF03832">
    <property type="entry name" value="WSK"/>
    <property type="match status" value="3"/>
</dbReference>
<evidence type="ECO:0000256" key="7">
    <source>
        <dbReference type="SAM" id="MobiDB-lite"/>
    </source>
</evidence>
<evidence type="ECO:0000256" key="5">
    <source>
        <dbReference type="ARBA" id="ARBA00023288"/>
    </source>
</evidence>
<protein>
    <recommendedName>
        <fullName evidence="8">A kinase-anchoring proteins AKAP-5 and AKAP-12 calmodulin (CaM)-binding domain-containing protein</fullName>
    </recommendedName>
</protein>
<feature type="compositionally biased region" description="Basic and acidic residues" evidence="7">
    <location>
        <begin position="406"/>
        <end position="415"/>
    </location>
</feature>
<feature type="compositionally biased region" description="Polar residues" evidence="7">
    <location>
        <begin position="327"/>
        <end position="337"/>
    </location>
</feature>
<feature type="compositionally biased region" description="Basic and acidic residues" evidence="7">
    <location>
        <begin position="655"/>
        <end position="669"/>
    </location>
</feature>
<gene>
    <name evidence="9" type="ORF">E5288_WYG009726</name>
</gene>
<dbReference type="InterPro" id="IPR028540">
    <property type="entry name" value="AKAP12"/>
</dbReference>
<dbReference type="EMBL" id="VBQZ03000013">
    <property type="protein sequence ID" value="MXQ82475.1"/>
    <property type="molecule type" value="Genomic_DNA"/>
</dbReference>
<feature type="compositionally biased region" description="Basic and acidic residues" evidence="7">
    <location>
        <begin position="742"/>
        <end position="754"/>
    </location>
</feature>
<feature type="compositionally biased region" description="Basic and acidic residues" evidence="7">
    <location>
        <begin position="685"/>
        <end position="704"/>
    </location>
</feature>
<dbReference type="PROSITE" id="PS51893">
    <property type="entry name" value="AKAP_CAM_BD"/>
    <property type="match status" value="3"/>
</dbReference>
<feature type="short sequence motif" description="AKAP CaM-binding" evidence="6">
    <location>
        <begin position="637"/>
        <end position="657"/>
    </location>
</feature>
<feature type="region of interest" description="Disordered" evidence="7">
    <location>
        <begin position="1287"/>
        <end position="1310"/>
    </location>
</feature>
<feature type="compositionally biased region" description="Polar residues" evidence="7">
    <location>
        <begin position="1022"/>
        <end position="1034"/>
    </location>
</feature>
<feature type="compositionally biased region" description="Low complexity" evidence="7">
    <location>
        <begin position="768"/>
        <end position="785"/>
    </location>
</feature>
<feature type="region of interest" description="Disordered" evidence="7">
    <location>
        <begin position="1463"/>
        <end position="1564"/>
    </location>
</feature>
<feature type="compositionally biased region" description="Basic and acidic residues" evidence="7">
    <location>
        <begin position="1251"/>
        <end position="1264"/>
    </location>
</feature>
<dbReference type="GO" id="GO:0090036">
    <property type="term" value="P:regulation of protein kinase C signaling"/>
    <property type="evidence" value="ECO:0007669"/>
    <property type="project" value="InterPro"/>
</dbReference>
<feature type="compositionally biased region" description="Basic and acidic residues" evidence="7">
    <location>
        <begin position="1746"/>
        <end position="1767"/>
    </location>
</feature>
<evidence type="ECO:0000256" key="3">
    <source>
        <dbReference type="ARBA" id="ARBA00022860"/>
    </source>
</evidence>
<accession>A0A6B0QY70</accession>
<keyword evidence="2" id="KW-0597">Phosphoprotein</keyword>
<evidence type="ECO:0000313" key="9">
    <source>
        <dbReference type="EMBL" id="MXQ82475.1"/>
    </source>
</evidence>
<evidence type="ECO:0000256" key="2">
    <source>
        <dbReference type="ARBA" id="ARBA00022553"/>
    </source>
</evidence>
<feature type="domain" description="A kinase-anchoring proteins AKAP-5 and AKAP-12 calmodulin (CaM)-binding" evidence="8">
    <location>
        <begin position="786"/>
        <end position="806"/>
    </location>
</feature>
<dbReference type="GO" id="GO:0007165">
    <property type="term" value="P:signal transduction"/>
    <property type="evidence" value="ECO:0007669"/>
    <property type="project" value="TreeGrafter"/>
</dbReference>
<name>A0A6B0QY70_9CETA</name>
<dbReference type="GO" id="GO:0016020">
    <property type="term" value="C:membrane"/>
    <property type="evidence" value="ECO:0007669"/>
    <property type="project" value="UniProtKB-SubCell"/>
</dbReference>
<dbReference type="Proteomes" id="UP000322234">
    <property type="component" value="Unassembled WGS sequence"/>
</dbReference>
<feature type="compositionally biased region" description="Basic and acidic residues" evidence="7">
    <location>
        <begin position="149"/>
        <end position="165"/>
    </location>
</feature>
<feature type="compositionally biased region" description="Basic and acidic residues" evidence="7">
    <location>
        <begin position="256"/>
        <end position="288"/>
    </location>
</feature>
<evidence type="ECO:0000256" key="4">
    <source>
        <dbReference type="ARBA" id="ARBA00023136"/>
    </source>
</evidence>
<feature type="compositionally biased region" description="Basic and acidic residues" evidence="7">
    <location>
        <begin position="437"/>
        <end position="463"/>
    </location>
</feature>
<dbReference type="GO" id="GO:0005516">
    <property type="term" value="F:calmodulin binding"/>
    <property type="evidence" value="ECO:0007669"/>
    <property type="project" value="UniProtKB-UniRule"/>
</dbReference>
<keyword evidence="5" id="KW-0449">Lipoprotein</keyword>
<feature type="region of interest" description="Disordered" evidence="7">
    <location>
        <begin position="946"/>
        <end position="1059"/>
    </location>
</feature>
<feature type="compositionally biased region" description="Basic and acidic residues" evidence="7">
    <location>
        <begin position="1662"/>
        <end position="1671"/>
    </location>
</feature>
<dbReference type="PANTHER" id="PTHR23209">
    <property type="entry name" value="A-KINASE ANCHOR PROTEIN 12"/>
    <property type="match status" value="1"/>
</dbReference>
<evidence type="ECO:0000256" key="6">
    <source>
        <dbReference type="PROSITE-ProRule" id="PRU01241"/>
    </source>
</evidence>
<dbReference type="InterPro" id="IPR001573">
    <property type="entry name" value="AKAP_WSK"/>
</dbReference>
<evidence type="ECO:0000256" key="1">
    <source>
        <dbReference type="ARBA" id="ARBA00004635"/>
    </source>
</evidence>
<sequence length="1789" mass="193004">MHMQKYEGKKDKSEFQGWYVKGNDYHQLPPWEEMRRDTCVLLFGGDRVAGEETRYRANLAKQRLIPGVSLEERTSLDSYSPPLFLTRHPGKRHMNKMVWKPTCETEEAYLLQKNGQLSTVNSLAEQGELGLQEEALIGQEEEVTVTDVGQRESEDVSERDSDKEMAANSAVVQDITKEGKEEMPEMMEPIPASESSVDELMQPPEPQANDVGFKKVFKFVGFKFTVKKDKTEKSDSVQLLTVKKDESEGAGESDGAGDHPEPSRETGDATPKDGELKQSTEKPEEAPQREPSCAEISLQTESGQAAEEGKDEGEEKQEKETARPADSPTSPVASETASPFRKFFTQGWAGWRKKTSFRKPREEELEASEKKKEQEPEKAEENEKMEEPCEQPPAQEAPESTQDARLSAEYEKVELPPEDQVQAPPEEKPAPLATEVFDEKVEIVAEVHVSTVEKDQEEPKAEAEETVELSPPEKSTETSADLQEAESAEMLKTEEDAGALSGDHSQATELSGDAKSPSTPPEGTVREAEMLSSQERIKVQGSPLKKLFTSTGLKKLSGKKQKGKRGGDEESGEQPSASMDSPDSPDEPKGVESSASSPEEPEEITCLEKGVAEAPGQDGEAEEGTTSDGEKKREGGVTPWASFKKMVTPKKRVRRLSESDKEDEADKVKSATLSSTESAASEVQEEAKGNGEEPKPEEPKRKVDTSVSWEALICVGSSKKRARKASSSDDEAGPKPLGGDSQKAEEAGRDKEPGPEAAAAGSQDHEQPPGSSSPEPAGSPSEGEGVSTWETFKRLVTSRKKSKSKLEERSEDSVAGSGAEHAASEAEPGKEESWVSIRKFIPGRRKKRSDGKQEPAAVEEAGPAEANEDDADIPAVVPLSEYDAVEREKTEAQPAPKSQEGPEQKQVDVDVSEELSKSLVHTVSVAVVDGTRAITNIEERAPSWISASVTEPLEQAEGEATPPSEEVLEREVVAEETPIVTKALPESQEVGDDTMASEVELTSEAVTAAETTEASGAEETTDMVSAVSQLTDSPDTTEEATPVQEVEGGVPDSEDQARRTREVLQAVAEKVREESQLPDDAIQTTQKGQAKILEKVEEAEEGSQALDLKEVMDGVSKVLVQDTETETLTQEKVVAEATAESLGEVPPGTDSAEARELASTCLAETGTGVEAETAPEQAVAPDSTETLTDSETNGSTPVADLDASNLSQPDTIMDVHEDGEVPAGTQSQVPEGEVPPAVKELPAASSDFQLQEERSSKMAEGLEHTDEEEGTVETVAILSKTEMIQETGQCSDEEAKEEPSMEELALSADTEITEKKITEVVLEEDVTKKVEFQENNIELQSPAKSLPTPAEREMVVEGKRETVEVEATEGNEEKLEHEPAVAVCEELSKHLVQTVNVTIIDGEKEVVSFEGSSPLLASEEEACTGISVQSSEAALALIAAAVEEKVLGEAIKIVETTEALKSAEAHLVPEEESSEKDEEFPAQPGEEDVASTGTESQAESIPTIVSITPGKGIDADLEGDETTSQKQELGGDGEQVGGQEGRESNTGEEDGKAESEISKLEKESCRLVESVIQTAVDRLGSTEEMATDVQTQAQLAEADSQEAGQKVEKEESKPQACLVDETQAVEAKEESPLSTGEHAHLSVSKDANEASEKVAATSIEGSRVDDQRLEEVALPSQKKREILETESVLQDDGSAGFGERKKSPSESREDEKGDAAGDPGNQTSTPEDAEASGGSTKESLDTNGPKLKEKGDSQEEKVQSESEKEMKTQTQEETQNQERDLAKPEPTES</sequence>
<dbReference type="PANTHER" id="PTHR23209:SF4">
    <property type="entry name" value="A-KINASE ANCHOR PROTEIN 12"/>
    <property type="match status" value="1"/>
</dbReference>
<comment type="subcellular location">
    <subcellularLocation>
        <location evidence="1">Membrane</location>
        <topology evidence="1">Lipid-anchor</topology>
    </subcellularLocation>
</comment>
<feature type="region of interest" description="Disordered" evidence="7">
    <location>
        <begin position="179"/>
        <end position="212"/>
    </location>
</feature>
<feature type="compositionally biased region" description="Low complexity" evidence="7">
    <location>
        <begin position="670"/>
        <end position="682"/>
    </location>
</feature>
<feature type="compositionally biased region" description="Basic and acidic residues" evidence="7">
    <location>
        <begin position="1698"/>
        <end position="1715"/>
    </location>
</feature>
<proteinExistence type="predicted"/>
<keyword evidence="4" id="KW-0472">Membrane</keyword>
<feature type="compositionally biased region" description="Basic and acidic residues" evidence="7">
    <location>
        <begin position="1776"/>
        <end position="1789"/>
    </location>
</feature>
<organism evidence="9 10">
    <name type="scientific">Bos mutus</name>
    <name type="common">wild yak</name>
    <dbReference type="NCBI Taxonomy" id="72004"/>
    <lineage>
        <taxon>Eukaryota</taxon>
        <taxon>Metazoa</taxon>
        <taxon>Chordata</taxon>
        <taxon>Craniata</taxon>
        <taxon>Vertebrata</taxon>
        <taxon>Euteleostomi</taxon>
        <taxon>Mammalia</taxon>
        <taxon>Eutheria</taxon>
        <taxon>Laurasiatheria</taxon>
        <taxon>Artiodactyla</taxon>
        <taxon>Ruminantia</taxon>
        <taxon>Pecora</taxon>
        <taxon>Bovidae</taxon>
        <taxon>Bovinae</taxon>
        <taxon>Bos</taxon>
    </lineage>
</organism>
<feature type="compositionally biased region" description="Low complexity" evidence="7">
    <location>
        <begin position="854"/>
        <end position="865"/>
    </location>
</feature>
<evidence type="ECO:0000259" key="8">
    <source>
        <dbReference type="PROSITE" id="PS51893"/>
    </source>
</evidence>
<feature type="short sequence motif" description="AKAP CaM-binding" evidence="6">
    <location>
        <begin position="786"/>
        <end position="806"/>
    </location>
</feature>
<feature type="short sequence motif" description="AKAP CaM-binding" evidence="6">
    <location>
        <begin position="831"/>
        <end position="851"/>
    </location>
</feature>
<feature type="region of interest" description="Disordered" evidence="7">
    <location>
        <begin position="1163"/>
        <end position="1270"/>
    </location>
</feature>
<evidence type="ECO:0000313" key="10">
    <source>
        <dbReference type="Proteomes" id="UP000322234"/>
    </source>
</evidence>
<feature type="compositionally biased region" description="Low complexity" evidence="7">
    <location>
        <begin position="998"/>
        <end position="1018"/>
    </location>
</feature>
<feature type="compositionally biased region" description="Polar residues" evidence="7">
    <location>
        <begin position="1491"/>
        <end position="1506"/>
    </location>
</feature>
<feature type="region of interest" description="Disordered" evidence="7">
    <location>
        <begin position="146"/>
        <end position="167"/>
    </location>
</feature>
<feature type="compositionally biased region" description="Basic and acidic residues" evidence="7">
    <location>
        <begin position="1540"/>
        <end position="1564"/>
    </location>
</feature>
<feature type="domain" description="A kinase-anchoring proteins AKAP-5 and AKAP-12 calmodulin (CaM)-binding" evidence="8">
    <location>
        <begin position="831"/>
        <end position="851"/>
    </location>
</feature>
<reference evidence="9" key="1">
    <citation type="submission" date="2019-10" db="EMBL/GenBank/DDBJ databases">
        <title>The sequence and de novo assembly of the wild yak genome.</title>
        <authorList>
            <person name="Liu Y."/>
        </authorList>
    </citation>
    <scope>NUCLEOTIDE SEQUENCE [LARGE SCALE GENOMIC DNA]</scope>
    <source>
        <strain evidence="9">WY2019</strain>
    </source>
</reference>
<dbReference type="GO" id="GO:0010739">
    <property type="term" value="P:positive regulation of protein kinase A signaling"/>
    <property type="evidence" value="ECO:0007669"/>
    <property type="project" value="InterPro"/>
</dbReference>
<feature type="compositionally biased region" description="Low complexity" evidence="7">
    <location>
        <begin position="186"/>
        <end position="195"/>
    </location>
</feature>
<keyword evidence="10" id="KW-1185">Reference proteome</keyword>
<dbReference type="GO" id="GO:0051018">
    <property type="term" value="F:protein kinase A binding"/>
    <property type="evidence" value="ECO:0007669"/>
    <property type="project" value="InterPro"/>
</dbReference>
<feature type="region of interest" description="Disordered" evidence="7">
    <location>
        <begin position="1579"/>
        <end position="1789"/>
    </location>
</feature>
<feature type="compositionally biased region" description="Acidic residues" evidence="7">
    <location>
        <begin position="1470"/>
        <end position="1489"/>
    </location>
</feature>
<feature type="compositionally biased region" description="Polar residues" evidence="7">
    <location>
        <begin position="1183"/>
        <end position="1196"/>
    </location>
</feature>
<feature type="domain" description="A kinase-anchoring proteins AKAP-5 and AKAP-12 calmodulin (CaM)-binding" evidence="8">
    <location>
        <begin position="637"/>
        <end position="657"/>
    </location>
</feature>
<keyword evidence="3 6" id="KW-0112">Calmodulin-binding</keyword>
<feature type="compositionally biased region" description="Gly residues" evidence="7">
    <location>
        <begin position="1530"/>
        <end position="1539"/>
    </location>
</feature>
<dbReference type="GO" id="GO:0005737">
    <property type="term" value="C:cytoplasm"/>
    <property type="evidence" value="ECO:0007669"/>
    <property type="project" value="TreeGrafter"/>
</dbReference>
<comment type="caution">
    <text evidence="9">The sequence shown here is derived from an EMBL/GenBank/DDBJ whole genome shotgun (WGS) entry which is preliminary data.</text>
</comment>
<feature type="region of interest" description="Disordered" evidence="7">
    <location>
        <begin position="230"/>
        <end position="912"/>
    </location>
</feature>
<feature type="compositionally biased region" description="Basic and acidic residues" evidence="7">
    <location>
        <begin position="359"/>
        <end position="387"/>
    </location>
</feature>